<dbReference type="SUPFAM" id="SSF49464">
    <property type="entry name" value="Carboxypeptidase regulatory domain-like"/>
    <property type="match status" value="1"/>
</dbReference>
<dbReference type="Gene3D" id="2.60.40.1120">
    <property type="entry name" value="Carboxypeptidase-like, regulatory domain"/>
    <property type="match status" value="1"/>
</dbReference>
<dbReference type="GO" id="GO:0030246">
    <property type="term" value="F:carbohydrate binding"/>
    <property type="evidence" value="ECO:0007669"/>
    <property type="project" value="InterPro"/>
</dbReference>
<dbReference type="AlphaFoldDB" id="A0A3B0VMM0"/>
<gene>
    <name evidence="2" type="ORF">MNBD_GAMMA03-1614</name>
</gene>
<dbReference type="PANTHER" id="PTHR23303">
    <property type="entry name" value="CARBOXYPEPTIDASE REGULATORY REGION-CONTAINING"/>
    <property type="match status" value="1"/>
</dbReference>
<dbReference type="SUPFAM" id="SSF49452">
    <property type="entry name" value="Starch-binding domain-like"/>
    <property type="match status" value="1"/>
</dbReference>
<reference evidence="2" key="1">
    <citation type="submission" date="2018-06" db="EMBL/GenBank/DDBJ databases">
        <authorList>
            <person name="Zhirakovskaya E."/>
        </authorList>
    </citation>
    <scope>NUCLEOTIDE SEQUENCE</scope>
</reference>
<sequence>MYTKLFIAIISLNISLSAFAKQTPTSFEQKIEVLTLLLEQDNIDKRYKETLLLDIDELKGKRELPHVKGSGITSFSGVVMDTFANPVEDHLIQISKYELGVAVSTDNTTTNASGVFSFSALPAGDYVIQVGSSIDGYIDYVFRETADGGPLMCSACIIPEQALINLADGTTRNDIDFTIQLGGVINGTIQDASTLDPVTTQLLRVYPDSEIGTYYLEVVIDASGNYTVKGIPDGSYKIFSTTKLLQGSEVNYHIPQIYGGGDCNYCYRLYADGLGTTLTIASANTINNVDFLLNIGATISGRLVDAVTLNPLAVYNWVYVVDENNMTVGSLVFAGTNTVPTETGDYTIGGFLPGSYYVQGGDLGREYYMREIFANKPCYWSGCDRSEVGDTVMLAANENRIGVNFILEKGGKISGTVTDASTGLPIPPSVVNPSPLQIFDASANVIGGAIVHDITTGAYTSARAIPAGIYSIKTGNMFLGDFNTPYIDEKYNDVPCPGIACDLTTVNVTVATEVTTTGIDFALSQGYSFSGTITDTSSGAPIAGVHVLVYKDMGTGLEPKFANWATTSEGIDGFAIGSFTVSGLPAGTYYAVTNNGSRLPFLGVRTMPGAGWIDILYNGMTCPAIGCDIAAGTPIVLPTVVTFIKGTSPTIDFSLSQGASIAGKVINFNDNAIISDVFINVYDEQGSSLGSYQTDVNGNYHTTGFSAGTYYLTTS</sequence>
<dbReference type="InterPro" id="IPR008969">
    <property type="entry name" value="CarboxyPept-like_regulatory"/>
</dbReference>
<dbReference type="InterPro" id="IPR013784">
    <property type="entry name" value="Carb-bd-like_fold"/>
</dbReference>
<evidence type="ECO:0000256" key="1">
    <source>
        <dbReference type="ARBA" id="ARBA00022729"/>
    </source>
</evidence>
<dbReference type="EMBL" id="UOFC01000027">
    <property type="protein sequence ID" value="VAW44868.1"/>
    <property type="molecule type" value="Genomic_DNA"/>
</dbReference>
<feature type="non-terminal residue" evidence="2">
    <location>
        <position position="715"/>
    </location>
</feature>
<dbReference type="InterPro" id="IPR051417">
    <property type="entry name" value="SDr/BOS_complex"/>
</dbReference>
<organism evidence="2">
    <name type="scientific">hydrothermal vent metagenome</name>
    <dbReference type="NCBI Taxonomy" id="652676"/>
    <lineage>
        <taxon>unclassified sequences</taxon>
        <taxon>metagenomes</taxon>
        <taxon>ecological metagenomes</taxon>
    </lineage>
</organism>
<keyword evidence="1" id="KW-0732">Signal</keyword>
<accession>A0A3B0VMM0</accession>
<protein>
    <submittedName>
        <fullName evidence="2">Uncharacterized protein</fullName>
    </submittedName>
</protein>
<name>A0A3B0VMM0_9ZZZZ</name>
<proteinExistence type="predicted"/>
<dbReference type="SUPFAM" id="SSF49478">
    <property type="entry name" value="Cna protein B-type domain"/>
    <property type="match status" value="1"/>
</dbReference>
<evidence type="ECO:0000313" key="2">
    <source>
        <dbReference type="EMBL" id="VAW44868.1"/>
    </source>
</evidence>